<dbReference type="InterPro" id="IPR045540">
    <property type="entry name" value="YegS/DAGK_C"/>
</dbReference>
<dbReference type="InterPro" id="IPR050187">
    <property type="entry name" value="Lipid_Phosphate_FormReg"/>
</dbReference>
<dbReference type="InterPro" id="IPR016064">
    <property type="entry name" value="NAD/diacylglycerol_kinase_sf"/>
</dbReference>
<dbReference type="GO" id="GO:0005524">
    <property type="term" value="F:ATP binding"/>
    <property type="evidence" value="ECO:0007669"/>
    <property type="project" value="UniProtKB-KW"/>
</dbReference>
<dbReference type="GO" id="GO:0001727">
    <property type="term" value="F:lipid kinase activity"/>
    <property type="evidence" value="ECO:0007669"/>
    <property type="project" value="TreeGrafter"/>
</dbReference>
<dbReference type="Pfam" id="PF19279">
    <property type="entry name" value="YegS_C"/>
    <property type="match status" value="1"/>
</dbReference>
<dbReference type="InterPro" id="IPR001206">
    <property type="entry name" value="Diacylglycerol_kinase_cat_dom"/>
</dbReference>
<proteinExistence type="predicted"/>
<evidence type="ECO:0000259" key="5">
    <source>
        <dbReference type="PROSITE" id="PS50146"/>
    </source>
</evidence>
<dbReference type="Pfam" id="PF24321">
    <property type="entry name" value="DUF7493"/>
    <property type="match status" value="1"/>
</dbReference>
<comment type="caution">
    <text evidence="6">The sequence shown here is derived from an EMBL/GenBank/DDBJ whole genome shotgun (WGS) entry which is preliminary data.</text>
</comment>
<sequence length="504" mass="54997">MASSDKLASPISSAGPSEALLDHDSTLRVAKSVSLSLGTDSLLVADERPHKPDRGCCGLLSSKAETNTKNAISLYNVLDAQVNTSDLLITYAAPSKNEEVTVTSLQYAIGDEERTTVEKWVNALLERAYENSLHKKRLKVLINPFGGQGKAVSLYEKYAARVFAAAQCKVDVQTTEYRGQGTEIAEQIDINAYDAIICCSGDGLMFEVLNGLGKRPDARLALAKLAVGLLPGGSGNALTLNEFGTTTNVSVAALGIVKGVRTPLDLMSVSQKDSRVLSFLSQSFGIMADTDIGTDNIRWMGDKRFVYGYLVRLISNATFPCDIAIKVDVSDKKEMKERYAKLASREWDPSADQRRIEEAELSPALPELKYGGVSDEIPADWTVVPGENISTFFAGNMPSMGKDNQFFPAAWADDGFMDIITMDSTIPRLRTLKMMDLVPKGEFFDREDLNYVKASAYRLVPHQKEGYISIDGEEVPFEAFQTEIHQALATILTKTGAVEVPFGP</sequence>
<reference evidence="6" key="2">
    <citation type="journal article" date="2023" name="IMA Fungus">
        <title>Comparative genomic study of the Penicillium genus elucidates a diverse pangenome and 15 lateral gene transfer events.</title>
        <authorList>
            <person name="Petersen C."/>
            <person name="Sorensen T."/>
            <person name="Nielsen M.R."/>
            <person name="Sondergaard T.E."/>
            <person name="Sorensen J.L."/>
            <person name="Fitzpatrick D.A."/>
            <person name="Frisvad J.C."/>
            <person name="Nielsen K.L."/>
        </authorList>
    </citation>
    <scope>NUCLEOTIDE SEQUENCE</scope>
    <source>
        <strain evidence="6">IBT 30069</strain>
    </source>
</reference>
<organism evidence="6 7">
    <name type="scientific">Penicillium angulare</name>
    <dbReference type="NCBI Taxonomy" id="116970"/>
    <lineage>
        <taxon>Eukaryota</taxon>
        <taxon>Fungi</taxon>
        <taxon>Dikarya</taxon>
        <taxon>Ascomycota</taxon>
        <taxon>Pezizomycotina</taxon>
        <taxon>Eurotiomycetes</taxon>
        <taxon>Eurotiomycetidae</taxon>
        <taxon>Eurotiales</taxon>
        <taxon>Aspergillaceae</taxon>
        <taxon>Penicillium</taxon>
    </lineage>
</organism>
<dbReference type="InterPro" id="IPR017438">
    <property type="entry name" value="ATP-NAD_kinase_N"/>
</dbReference>
<dbReference type="GO" id="GO:0046512">
    <property type="term" value="P:sphingosine biosynthetic process"/>
    <property type="evidence" value="ECO:0007669"/>
    <property type="project" value="TreeGrafter"/>
</dbReference>
<keyword evidence="1" id="KW-0808">Transferase</keyword>
<dbReference type="Gene3D" id="2.60.200.40">
    <property type="match status" value="1"/>
</dbReference>
<dbReference type="PANTHER" id="PTHR12358:SF31">
    <property type="entry name" value="ACYLGLYCEROL KINASE, MITOCHONDRIAL"/>
    <property type="match status" value="1"/>
</dbReference>
<dbReference type="SMART" id="SM00046">
    <property type="entry name" value="DAGKc"/>
    <property type="match status" value="1"/>
</dbReference>
<evidence type="ECO:0000256" key="1">
    <source>
        <dbReference type="ARBA" id="ARBA00022679"/>
    </source>
</evidence>
<accession>A0A9W9K8T8</accession>
<dbReference type="OrthoDB" id="3853857at2759"/>
<reference evidence="6" key="1">
    <citation type="submission" date="2022-11" db="EMBL/GenBank/DDBJ databases">
        <authorList>
            <person name="Petersen C."/>
        </authorList>
    </citation>
    <scope>NUCLEOTIDE SEQUENCE</scope>
    <source>
        <strain evidence="6">IBT 30069</strain>
    </source>
</reference>
<keyword evidence="4" id="KW-0067">ATP-binding</keyword>
<gene>
    <name evidence="6" type="ORF">N7456_008145</name>
</gene>
<evidence type="ECO:0000256" key="3">
    <source>
        <dbReference type="ARBA" id="ARBA00022777"/>
    </source>
</evidence>
<dbReference type="GO" id="GO:0016020">
    <property type="term" value="C:membrane"/>
    <property type="evidence" value="ECO:0007669"/>
    <property type="project" value="TreeGrafter"/>
</dbReference>
<evidence type="ECO:0000313" key="6">
    <source>
        <dbReference type="EMBL" id="KAJ5097424.1"/>
    </source>
</evidence>
<evidence type="ECO:0000313" key="7">
    <source>
        <dbReference type="Proteomes" id="UP001149165"/>
    </source>
</evidence>
<keyword evidence="7" id="KW-1185">Reference proteome</keyword>
<keyword evidence="2" id="KW-0547">Nucleotide-binding</keyword>
<dbReference type="InterPro" id="IPR055916">
    <property type="entry name" value="DUF7493"/>
</dbReference>
<dbReference type="SUPFAM" id="SSF111331">
    <property type="entry name" value="NAD kinase/diacylglycerol kinase-like"/>
    <property type="match status" value="1"/>
</dbReference>
<evidence type="ECO:0000256" key="2">
    <source>
        <dbReference type="ARBA" id="ARBA00022741"/>
    </source>
</evidence>
<dbReference type="PROSITE" id="PS50146">
    <property type="entry name" value="DAGK"/>
    <property type="match status" value="1"/>
</dbReference>
<name>A0A9W9K8T8_9EURO</name>
<dbReference type="Proteomes" id="UP001149165">
    <property type="component" value="Unassembled WGS sequence"/>
</dbReference>
<dbReference type="EMBL" id="JAPQKH010000005">
    <property type="protein sequence ID" value="KAJ5097424.1"/>
    <property type="molecule type" value="Genomic_DNA"/>
</dbReference>
<dbReference type="AlphaFoldDB" id="A0A9W9K8T8"/>
<dbReference type="Pfam" id="PF00781">
    <property type="entry name" value="DAGK_cat"/>
    <property type="match status" value="1"/>
</dbReference>
<dbReference type="Gene3D" id="3.40.50.10330">
    <property type="entry name" value="Probable inorganic polyphosphate/atp-NAD kinase, domain 1"/>
    <property type="match status" value="1"/>
</dbReference>
<evidence type="ECO:0000256" key="4">
    <source>
        <dbReference type="ARBA" id="ARBA00022840"/>
    </source>
</evidence>
<keyword evidence="3" id="KW-0418">Kinase</keyword>
<dbReference type="PANTHER" id="PTHR12358">
    <property type="entry name" value="SPHINGOSINE KINASE"/>
    <property type="match status" value="1"/>
</dbReference>
<protein>
    <recommendedName>
        <fullName evidence="5">DAGKc domain-containing protein</fullName>
    </recommendedName>
</protein>
<feature type="domain" description="DAGKc" evidence="5">
    <location>
        <begin position="133"/>
        <end position="273"/>
    </location>
</feature>
<dbReference type="GO" id="GO:0005737">
    <property type="term" value="C:cytoplasm"/>
    <property type="evidence" value="ECO:0007669"/>
    <property type="project" value="TreeGrafter"/>
</dbReference>